<dbReference type="GO" id="GO:0008999">
    <property type="term" value="F:protein-N-terminal-alanine acetyltransferase activity"/>
    <property type="evidence" value="ECO:0007669"/>
    <property type="project" value="TreeGrafter"/>
</dbReference>
<dbReference type="PANTHER" id="PTHR43441:SF6">
    <property type="entry name" value="N-ACETYLTRANSFERASE DOMAIN-CONTAINING PROTEIN"/>
    <property type="match status" value="1"/>
</dbReference>
<feature type="domain" description="N-acetyltransferase" evidence="1">
    <location>
        <begin position="17"/>
        <end position="171"/>
    </location>
</feature>
<dbReference type="SUPFAM" id="SSF55729">
    <property type="entry name" value="Acyl-CoA N-acyltransferases (Nat)"/>
    <property type="match status" value="1"/>
</dbReference>
<dbReference type="RefSeq" id="WP_139096031.1">
    <property type="nucleotide sequence ID" value="NZ_VDFW01000005.1"/>
</dbReference>
<dbReference type="OrthoDB" id="3402863at2"/>
<sequence length="174" mass="18867">MPAIRSARLDLVELTGEHLRLIAEGELDALSSRLGAAVSPEWADIIPAAENLKSLRDEPSPQPWLSRGILLREAGAMVGEVGFHNPPDELAVVELGYEVLAGFRRRGIATEAIRALTDWAYSTGEASTVYATIAHHNAASIGLVQALGFSFGDDYHDPVDGHVVFYERTLPLPR</sequence>
<dbReference type="Proteomes" id="UP000305546">
    <property type="component" value="Unassembled WGS sequence"/>
</dbReference>
<accession>A0A5C4M6W1</accession>
<name>A0A5C4M6W1_9PSEU</name>
<dbReference type="PROSITE" id="PS51186">
    <property type="entry name" value="GNAT"/>
    <property type="match status" value="1"/>
</dbReference>
<reference evidence="2 3" key="1">
    <citation type="submission" date="2019-06" db="EMBL/GenBank/DDBJ databases">
        <title>Amycolatopsis alkalitolerans sp. nov., isolated from Gastrodia elata Blume.</title>
        <authorList>
            <person name="Narsing Rao M.P."/>
            <person name="Li W.J."/>
        </authorList>
    </citation>
    <scope>NUCLEOTIDE SEQUENCE [LARGE SCALE GENOMIC DNA]</scope>
    <source>
        <strain evidence="2 3">SYSUP0005</strain>
    </source>
</reference>
<dbReference type="GO" id="GO:1990189">
    <property type="term" value="F:protein N-terminal-serine acetyltransferase activity"/>
    <property type="evidence" value="ECO:0007669"/>
    <property type="project" value="TreeGrafter"/>
</dbReference>
<proteinExistence type="predicted"/>
<dbReference type="InterPro" id="IPR051908">
    <property type="entry name" value="Ribosomal_N-acetyltransferase"/>
</dbReference>
<dbReference type="InterPro" id="IPR016181">
    <property type="entry name" value="Acyl_CoA_acyltransferase"/>
</dbReference>
<organism evidence="2 3">
    <name type="scientific">Amycolatopsis alkalitolerans</name>
    <dbReference type="NCBI Taxonomy" id="2547244"/>
    <lineage>
        <taxon>Bacteria</taxon>
        <taxon>Bacillati</taxon>
        <taxon>Actinomycetota</taxon>
        <taxon>Actinomycetes</taxon>
        <taxon>Pseudonocardiales</taxon>
        <taxon>Pseudonocardiaceae</taxon>
        <taxon>Amycolatopsis</taxon>
    </lineage>
</organism>
<gene>
    <name evidence="2" type="ORF">FG385_08275</name>
</gene>
<dbReference type="GO" id="GO:0005737">
    <property type="term" value="C:cytoplasm"/>
    <property type="evidence" value="ECO:0007669"/>
    <property type="project" value="TreeGrafter"/>
</dbReference>
<dbReference type="PANTHER" id="PTHR43441">
    <property type="entry name" value="RIBOSOMAL-PROTEIN-SERINE ACETYLTRANSFERASE"/>
    <property type="match status" value="1"/>
</dbReference>
<dbReference type="EMBL" id="VDFW01000005">
    <property type="protein sequence ID" value="TNC27708.1"/>
    <property type="molecule type" value="Genomic_DNA"/>
</dbReference>
<dbReference type="Pfam" id="PF13302">
    <property type="entry name" value="Acetyltransf_3"/>
    <property type="match status" value="1"/>
</dbReference>
<comment type="caution">
    <text evidence="2">The sequence shown here is derived from an EMBL/GenBank/DDBJ whole genome shotgun (WGS) entry which is preliminary data.</text>
</comment>
<keyword evidence="2" id="KW-0808">Transferase</keyword>
<evidence type="ECO:0000259" key="1">
    <source>
        <dbReference type="PROSITE" id="PS51186"/>
    </source>
</evidence>
<dbReference type="Gene3D" id="3.40.630.30">
    <property type="match status" value="1"/>
</dbReference>
<keyword evidence="3" id="KW-1185">Reference proteome</keyword>
<dbReference type="InterPro" id="IPR000182">
    <property type="entry name" value="GNAT_dom"/>
</dbReference>
<dbReference type="AlphaFoldDB" id="A0A5C4M6W1"/>
<protein>
    <submittedName>
        <fullName evidence="2">GNAT family N-acetyltransferase</fullName>
    </submittedName>
</protein>
<evidence type="ECO:0000313" key="2">
    <source>
        <dbReference type="EMBL" id="TNC27708.1"/>
    </source>
</evidence>
<evidence type="ECO:0000313" key="3">
    <source>
        <dbReference type="Proteomes" id="UP000305546"/>
    </source>
</evidence>